<evidence type="ECO:0000313" key="1">
    <source>
        <dbReference type="EMBL" id="PVE50470.1"/>
    </source>
</evidence>
<comment type="caution">
    <text evidence="1">The sequence shown here is derived from an EMBL/GenBank/DDBJ whole genome shotgun (WGS) entry which is preliminary data.</text>
</comment>
<organism evidence="1 2">
    <name type="scientific">Rhizobium rhizogenes</name>
    <name type="common">Agrobacterium rhizogenes</name>
    <dbReference type="NCBI Taxonomy" id="359"/>
    <lineage>
        <taxon>Bacteria</taxon>
        <taxon>Pseudomonadati</taxon>
        <taxon>Pseudomonadota</taxon>
        <taxon>Alphaproteobacteria</taxon>
        <taxon>Hyphomicrobiales</taxon>
        <taxon>Rhizobiaceae</taxon>
        <taxon>Rhizobium/Agrobacterium group</taxon>
        <taxon>Rhizobium</taxon>
    </lineage>
</organism>
<reference evidence="1 2" key="1">
    <citation type="submission" date="2018-04" db="EMBL/GenBank/DDBJ databases">
        <authorList>
            <person name="Hagen T."/>
        </authorList>
    </citation>
    <scope>NUCLEOTIDE SEQUENCE [LARGE SCALE GENOMIC DNA]</scope>
    <source>
        <strain evidence="1 2">TPD7009</strain>
    </source>
</reference>
<name>A0AA92C030_RHIRH</name>
<sequence>MADVFSKDIGLWSIEASSVCVWLGIINDIAISTSERHELSFQCAHLTRFTPEVSTDALETAVVVSFADLITVNDAWDCFYGLCECDKTQPGPRQV</sequence>
<dbReference type="EMBL" id="QDFR01000011">
    <property type="protein sequence ID" value="PVE50470.1"/>
    <property type="molecule type" value="Genomic_DNA"/>
</dbReference>
<gene>
    <name evidence="1" type="ORF">DC430_21605</name>
</gene>
<dbReference type="Proteomes" id="UP000244335">
    <property type="component" value="Unassembled WGS sequence"/>
</dbReference>
<accession>A0AA92C030</accession>
<proteinExistence type="predicted"/>
<evidence type="ECO:0000313" key="2">
    <source>
        <dbReference type="Proteomes" id="UP000244335"/>
    </source>
</evidence>
<protein>
    <submittedName>
        <fullName evidence="1">Uncharacterized protein</fullName>
    </submittedName>
</protein>
<dbReference type="AlphaFoldDB" id="A0AA92C030"/>